<dbReference type="RefSeq" id="WP_033965058.1">
    <property type="nucleotide sequence ID" value="NZ_PUTQ01000027.1"/>
</dbReference>
<evidence type="ECO:0000313" key="2">
    <source>
        <dbReference type="Proteomes" id="UP000253075"/>
    </source>
</evidence>
<name>A0ABD7G4A6_AERHY</name>
<dbReference type="EMBL" id="PUTQ01000027">
    <property type="protein sequence ID" value="RCF46466.1"/>
    <property type="molecule type" value="Genomic_DNA"/>
</dbReference>
<dbReference type="Proteomes" id="UP000253075">
    <property type="component" value="Unassembled WGS sequence"/>
</dbReference>
<sequence length="173" mass="19288">MPRRSKVEALPAHVKAWLDQALVENNFSQYELLSAELAKRGFEIGKSGLHRYGQAFEERLKTLRVVTEQARAVVQAAPDDDGAVNDALVRLTQEKMFSILMEMEVDPDAVDLPKLARAVAELGKASVAQKRWQAEARKQALEEAAARVDTAAQARGLNADEARFWREQVLMGM</sequence>
<protein>
    <submittedName>
        <fullName evidence="1">DUF3486 domain-containing protein</fullName>
    </submittedName>
</protein>
<dbReference type="InterPro" id="IPR021874">
    <property type="entry name" value="Phage_Mu_Gp27"/>
</dbReference>
<evidence type="ECO:0000313" key="1">
    <source>
        <dbReference type="EMBL" id="RCF46466.1"/>
    </source>
</evidence>
<accession>A0ABD7G4A6</accession>
<comment type="caution">
    <text evidence="1">The sequence shown here is derived from an EMBL/GenBank/DDBJ whole genome shotgun (WGS) entry which is preliminary data.</text>
</comment>
<organism evidence="1 2">
    <name type="scientific">Aeromonas hydrophila</name>
    <dbReference type="NCBI Taxonomy" id="644"/>
    <lineage>
        <taxon>Bacteria</taxon>
        <taxon>Pseudomonadati</taxon>
        <taxon>Pseudomonadota</taxon>
        <taxon>Gammaproteobacteria</taxon>
        <taxon>Aeromonadales</taxon>
        <taxon>Aeromonadaceae</taxon>
        <taxon>Aeromonas</taxon>
    </lineage>
</organism>
<proteinExistence type="predicted"/>
<dbReference type="Pfam" id="PF11985">
    <property type="entry name" value="Phage_Mu_Gp27"/>
    <property type="match status" value="1"/>
</dbReference>
<reference evidence="1 2" key="1">
    <citation type="journal article" date="2018" name="PLoS ONE">
        <title>Phenotypic characterization and whole genome analysis of extended-spectrum beta-lactamase-producing bacteria isolated from dogs in Germany.</title>
        <authorList>
            <person name="Boehmer T."/>
            <person name="Vogler A.J."/>
            <person name="Thomas A."/>
            <person name="Sauer S."/>
            <person name="Hergenroether M."/>
            <person name="Straubinger R.K."/>
            <person name="Birdsell D."/>
            <person name="Keim P."/>
            <person name="Sahl J.W."/>
            <person name="Williamson C.H."/>
            <person name="Riehm J.M."/>
        </authorList>
    </citation>
    <scope>NUCLEOTIDE SEQUENCE [LARGE SCALE GENOMIC DNA]</scope>
    <source>
        <strain evidence="1 2">AFG_SD03_1510_Ahy_093</strain>
    </source>
</reference>
<gene>
    <name evidence="1" type="ORF">C6C11_17345</name>
</gene>
<dbReference type="AlphaFoldDB" id="A0ABD7G4A6"/>
<reference evidence="2" key="2">
    <citation type="submission" date="2018-02" db="EMBL/GenBank/DDBJ databases">
        <title>Phenotypic characterization and whole genome analysis of multidrug-resistant, extended-spectrum beta-lactamase-producing bacteria isolated from dogs in Germany.</title>
        <authorList>
            <person name="Williamson C."/>
        </authorList>
    </citation>
    <scope>NUCLEOTIDE SEQUENCE [LARGE SCALE GENOMIC DNA]</scope>
    <source>
        <strain evidence="2">AFG_SD03_1510_Ahy_093</strain>
    </source>
</reference>